<proteinExistence type="predicted"/>
<name>A0A0U2JJ72_9ALTE</name>
<evidence type="ECO:0000256" key="1">
    <source>
        <dbReference type="SAM" id="MobiDB-lite"/>
    </source>
</evidence>
<gene>
    <name evidence="2" type="ORF">AT746_12355</name>
</gene>
<dbReference type="EMBL" id="CP013650">
    <property type="protein sequence ID" value="ALS98982.1"/>
    <property type="molecule type" value="Genomic_DNA"/>
</dbReference>
<evidence type="ECO:0000313" key="3">
    <source>
        <dbReference type="Proteomes" id="UP000068447"/>
    </source>
</evidence>
<feature type="compositionally biased region" description="Basic and acidic residues" evidence="1">
    <location>
        <begin position="35"/>
        <end position="53"/>
    </location>
</feature>
<dbReference type="Proteomes" id="UP000068447">
    <property type="component" value="Chromosome"/>
</dbReference>
<dbReference type="AlphaFoldDB" id="A0A0U2JJ72"/>
<sequence>MVSDLLFPILPKEGKVNPLEDKHRVEEVDREARLRALEEDEKNMTAEERDAQQQKKKKKKPAEKKAKKKNTDENQGPDEDGHLDIYV</sequence>
<dbReference type="RefSeq" id="WP_062480748.1">
    <property type="nucleotide sequence ID" value="NZ_CP013650.1"/>
</dbReference>
<feature type="region of interest" description="Disordered" evidence="1">
    <location>
        <begin position="35"/>
        <end position="87"/>
    </location>
</feature>
<protein>
    <submittedName>
        <fullName evidence="2">Uncharacterized protein</fullName>
    </submittedName>
</protein>
<accession>A0A0U2JJ72</accession>
<keyword evidence="3" id="KW-1185">Reference proteome</keyword>
<organism evidence="2 3">
    <name type="scientific">Lacimicrobium alkaliphilum</name>
    <dbReference type="NCBI Taxonomy" id="1526571"/>
    <lineage>
        <taxon>Bacteria</taxon>
        <taxon>Pseudomonadati</taxon>
        <taxon>Pseudomonadota</taxon>
        <taxon>Gammaproteobacteria</taxon>
        <taxon>Alteromonadales</taxon>
        <taxon>Alteromonadaceae</taxon>
        <taxon>Lacimicrobium</taxon>
    </lineage>
</organism>
<dbReference type="KEGG" id="lal:AT746_12355"/>
<feature type="compositionally biased region" description="Basic residues" evidence="1">
    <location>
        <begin position="54"/>
        <end position="68"/>
    </location>
</feature>
<evidence type="ECO:0000313" key="2">
    <source>
        <dbReference type="EMBL" id="ALS98982.1"/>
    </source>
</evidence>
<reference evidence="2 3" key="1">
    <citation type="submission" date="2015-12" db="EMBL/GenBank/DDBJ databases">
        <title>Complete genome of Lacimicrobium alkaliphilum KCTC 32984.</title>
        <authorList>
            <person name="Kim S.-G."/>
            <person name="Lee Y.-J."/>
        </authorList>
    </citation>
    <scope>NUCLEOTIDE SEQUENCE [LARGE SCALE GENOMIC DNA]</scope>
    <source>
        <strain evidence="2 3">YelD216</strain>
    </source>
</reference>